<proteinExistence type="predicted"/>
<evidence type="ECO:0008006" key="3">
    <source>
        <dbReference type="Google" id="ProtNLM"/>
    </source>
</evidence>
<reference evidence="2" key="1">
    <citation type="journal article" date="2019" name="Int. J. Syst. Evol. Microbiol.">
        <title>The Global Catalogue of Microorganisms (GCM) 10K type strain sequencing project: providing services to taxonomists for standard genome sequencing and annotation.</title>
        <authorList>
            <consortium name="The Broad Institute Genomics Platform"/>
            <consortium name="The Broad Institute Genome Sequencing Center for Infectious Disease"/>
            <person name="Wu L."/>
            <person name="Ma J."/>
        </authorList>
    </citation>
    <scope>NUCLEOTIDE SEQUENCE [LARGE SCALE GENOMIC DNA]</scope>
    <source>
        <strain evidence="2">JCM 15443</strain>
    </source>
</reference>
<dbReference type="RefSeq" id="WP_188900502.1">
    <property type="nucleotide sequence ID" value="NZ_BMOM01000001.1"/>
</dbReference>
<accession>A0ABQ2GIZ0</accession>
<comment type="caution">
    <text evidence="1">The sequence shown here is derived from an EMBL/GenBank/DDBJ whole genome shotgun (WGS) entry which is preliminary data.</text>
</comment>
<evidence type="ECO:0000313" key="2">
    <source>
        <dbReference type="Proteomes" id="UP000661918"/>
    </source>
</evidence>
<keyword evidence="2" id="KW-1185">Reference proteome</keyword>
<name>A0ABQ2GIZ0_9DEIO</name>
<sequence>MSQPSPQQFKSNGSGRFVVPGWTGLIADKPDTIEVQIDLEQGDWGREHACLLVEYWATNADLTLQSILPMRAFTTTPDGWCVFVPAQGRVLVRAIDPQPTPPVLASHWINIDPGTPAGTTVNVKVRFPDSTDAPNTPALNS</sequence>
<dbReference type="Proteomes" id="UP000661918">
    <property type="component" value="Unassembled WGS sequence"/>
</dbReference>
<gene>
    <name evidence="1" type="ORF">GCM10010841_02620</name>
</gene>
<organism evidence="1 2">
    <name type="scientific">Deinococcus aerophilus</name>
    <dbReference type="NCBI Taxonomy" id="522488"/>
    <lineage>
        <taxon>Bacteria</taxon>
        <taxon>Thermotogati</taxon>
        <taxon>Deinococcota</taxon>
        <taxon>Deinococci</taxon>
        <taxon>Deinococcales</taxon>
        <taxon>Deinococcaceae</taxon>
        <taxon>Deinococcus</taxon>
    </lineage>
</organism>
<evidence type="ECO:0000313" key="1">
    <source>
        <dbReference type="EMBL" id="GGL97777.1"/>
    </source>
</evidence>
<dbReference type="EMBL" id="BMOM01000001">
    <property type="protein sequence ID" value="GGL97777.1"/>
    <property type="molecule type" value="Genomic_DNA"/>
</dbReference>
<protein>
    <recommendedName>
        <fullName evidence="3">Uracil-DNA glycosylase</fullName>
    </recommendedName>
</protein>